<accession>A0AA88SFZ3</accession>
<evidence type="ECO:0000313" key="1">
    <source>
        <dbReference type="EMBL" id="KAK2836337.1"/>
    </source>
</evidence>
<dbReference type="Proteomes" id="UP001187315">
    <property type="component" value="Unassembled WGS sequence"/>
</dbReference>
<proteinExistence type="predicted"/>
<evidence type="ECO:0000313" key="2">
    <source>
        <dbReference type="Proteomes" id="UP001187315"/>
    </source>
</evidence>
<organism evidence="1 2">
    <name type="scientific">Tachysurus vachellii</name>
    <name type="common">Darkbarbel catfish</name>
    <name type="synonym">Pelteobagrus vachellii</name>
    <dbReference type="NCBI Taxonomy" id="175792"/>
    <lineage>
        <taxon>Eukaryota</taxon>
        <taxon>Metazoa</taxon>
        <taxon>Chordata</taxon>
        <taxon>Craniata</taxon>
        <taxon>Vertebrata</taxon>
        <taxon>Euteleostomi</taxon>
        <taxon>Actinopterygii</taxon>
        <taxon>Neopterygii</taxon>
        <taxon>Teleostei</taxon>
        <taxon>Ostariophysi</taxon>
        <taxon>Siluriformes</taxon>
        <taxon>Bagridae</taxon>
        <taxon>Tachysurus</taxon>
    </lineage>
</organism>
<dbReference type="AlphaFoldDB" id="A0AA88SFZ3"/>
<keyword evidence="2" id="KW-1185">Reference proteome</keyword>
<comment type="caution">
    <text evidence="1">The sequence shown here is derived from an EMBL/GenBank/DDBJ whole genome shotgun (WGS) entry which is preliminary data.</text>
</comment>
<protein>
    <submittedName>
        <fullName evidence="1">Uncharacterized protein</fullName>
    </submittedName>
</protein>
<sequence>MKRFVKILNDSVDSEHLCMCNFTLFGPINGLKVIMKNGCSGGFCLLGSPKAQEGHDD</sequence>
<gene>
    <name evidence="1" type="ORF">Q7C36_014206</name>
</gene>
<reference evidence="1" key="1">
    <citation type="submission" date="2023-08" db="EMBL/GenBank/DDBJ databases">
        <title>Pelteobagrus vachellii genome.</title>
        <authorList>
            <person name="Liu H."/>
        </authorList>
    </citation>
    <scope>NUCLEOTIDE SEQUENCE</scope>
    <source>
        <strain evidence="1">PRFRI_2022a</strain>
        <tissue evidence="1">Muscle</tissue>
    </source>
</reference>
<name>A0AA88SFZ3_TACVA</name>
<dbReference type="EMBL" id="JAVHJS010000014">
    <property type="protein sequence ID" value="KAK2836337.1"/>
    <property type="molecule type" value="Genomic_DNA"/>
</dbReference>